<evidence type="ECO:0000256" key="1">
    <source>
        <dbReference type="SAM" id="SignalP"/>
    </source>
</evidence>
<dbReference type="EMBL" id="GGEC01005619">
    <property type="protein sequence ID" value="MBW86102.1"/>
    <property type="molecule type" value="Transcribed_RNA"/>
</dbReference>
<name>A0A2P2IY27_RHIMU</name>
<keyword evidence="1" id="KW-0732">Signal</keyword>
<feature type="chain" id="PRO_5015182353" evidence="1">
    <location>
        <begin position="16"/>
        <end position="57"/>
    </location>
</feature>
<sequence>MALTLLLLHFTTIHSFPVEFGMALIIVMVVPWDPPGPCRLLSRLSCLCFCYLESLLR</sequence>
<dbReference type="AlphaFoldDB" id="A0A2P2IY27"/>
<reference evidence="2" key="1">
    <citation type="submission" date="2018-02" db="EMBL/GenBank/DDBJ databases">
        <title>Rhizophora mucronata_Transcriptome.</title>
        <authorList>
            <person name="Meera S.P."/>
            <person name="Sreeshan A."/>
            <person name="Augustine A."/>
        </authorList>
    </citation>
    <scope>NUCLEOTIDE SEQUENCE</scope>
    <source>
        <tissue evidence="2">Leaf</tissue>
    </source>
</reference>
<protein>
    <submittedName>
        <fullName evidence="2">Uncharacterized protein LOC103437258</fullName>
    </submittedName>
</protein>
<organism evidence="2">
    <name type="scientific">Rhizophora mucronata</name>
    <name type="common">Asiatic mangrove</name>
    <dbReference type="NCBI Taxonomy" id="61149"/>
    <lineage>
        <taxon>Eukaryota</taxon>
        <taxon>Viridiplantae</taxon>
        <taxon>Streptophyta</taxon>
        <taxon>Embryophyta</taxon>
        <taxon>Tracheophyta</taxon>
        <taxon>Spermatophyta</taxon>
        <taxon>Magnoliopsida</taxon>
        <taxon>eudicotyledons</taxon>
        <taxon>Gunneridae</taxon>
        <taxon>Pentapetalae</taxon>
        <taxon>rosids</taxon>
        <taxon>fabids</taxon>
        <taxon>Malpighiales</taxon>
        <taxon>Rhizophoraceae</taxon>
        <taxon>Rhizophora</taxon>
    </lineage>
</organism>
<proteinExistence type="predicted"/>
<accession>A0A2P2IY27</accession>
<evidence type="ECO:0000313" key="2">
    <source>
        <dbReference type="EMBL" id="MBW86102.1"/>
    </source>
</evidence>
<feature type="signal peptide" evidence="1">
    <location>
        <begin position="1"/>
        <end position="15"/>
    </location>
</feature>